<keyword evidence="5" id="KW-0433">Leucine-rich repeat</keyword>
<dbReference type="FunFam" id="1.10.10.10:FF:000322">
    <property type="entry name" value="Probable disease resistance protein At1g63360"/>
    <property type="match status" value="1"/>
</dbReference>
<dbReference type="SUPFAM" id="SSF52540">
    <property type="entry name" value="P-loop containing nucleoside triphosphate hydrolases"/>
    <property type="match status" value="1"/>
</dbReference>
<dbReference type="GO" id="GO:0009626">
    <property type="term" value="P:plant-type hypersensitive response"/>
    <property type="evidence" value="ECO:0007669"/>
    <property type="project" value="UniProtKB-KW"/>
</dbReference>
<comment type="caution">
    <text evidence="14">The sequence shown here is derived from an EMBL/GenBank/DDBJ whole genome shotgun (WGS) entry which is preliminary data.</text>
</comment>
<dbReference type="InterPro" id="IPR027417">
    <property type="entry name" value="P-loop_NTPase"/>
</dbReference>
<evidence type="ECO:0000256" key="9">
    <source>
        <dbReference type="ARBA" id="ARBA00022821"/>
    </source>
</evidence>
<evidence type="ECO:0000256" key="10">
    <source>
        <dbReference type="ARBA" id="ARBA00022840"/>
    </source>
</evidence>
<evidence type="ECO:0000256" key="1">
    <source>
        <dbReference type="ARBA" id="ARBA00002074"/>
    </source>
</evidence>
<evidence type="ECO:0000256" key="4">
    <source>
        <dbReference type="ARBA" id="ARBA00022490"/>
    </source>
</evidence>
<evidence type="ECO:0000256" key="7">
    <source>
        <dbReference type="ARBA" id="ARBA00022737"/>
    </source>
</evidence>
<keyword evidence="8" id="KW-0547">Nucleotide-binding</keyword>
<evidence type="ECO:0000256" key="6">
    <source>
        <dbReference type="ARBA" id="ARBA00022667"/>
    </source>
</evidence>
<dbReference type="GO" id="GO:0005737">
    <property type="term" value="C:cytoplasm"/>
    <property type="evidence" value="ECO:0007669"/>
    <property type="project" value="UniProtKB-SubCell"/>
</dbReference>
<evidence type="ECO:0000256" key="3">
    <source>
        <dbReference type="ARBA" id="ARBA00008894"/>
    </source>
</evidence>
<dbReference type="EMBL" id="JBJUIK010000011">
    <property type="protein sequence ID" value="KAL3514016.1"/>
    <property type="molecule type" value="Genomic_DNA"/>
</dbReference>
<dbReference type="InterPro" id="IPR002182">
    <property type="entry name" value="NB-ARC"/>
</dbReference>
<sequence length="1317" mass="150647">MENILLIEKSLSYLVRLEDGCSDPDMKDNIQVLRFLMSILKPFLRVLIYGHISENHQDKEFVIHLKSIVVAIRKVNQAFELLLKHVDDDASTTRNSKLVTSNLEVLKSLKEDIVGIVTLSRCSVCVSVGCVQELLIFVSSLTQNLKDIATITCKATKRMIRLKKERQVIERLQFLATFLWLLFNNSESRDVVISTQKLAFKISYNLFLCFRDDVPVASDHMITKEDILPELTEINTLLLELRQLYLNDEFGSTRVRLSAVECNMKGHVLGFVNYLIHKLRELSNNKDNFIVATAKIQIDSLVDELKFMIKSSLVDMLFKYITCPSEKLNSLLISIEALIIHTGFFIHFSLDKEGHEEFIMANYLSSGLPNLVDNVDAVHQTARALFQHLWISNNLSTGELEFVDFVINKIDDTLLHSKVASIDQLKHQIVVVHEEMVTLRKNLSKIGELQNSQMESLLKRFRDAASLAEFVIYPFAGKDSLWISKLGLFVLTKDVKAMQEEVKSILKLTCVTNVRSNIAMAPSSASSQASVNAAIVPKVEMHNKVEETDKIVGLKDATRKMIEQLIGGSRQLKILSIVGMPGLGKTTLTNSVYKHPSVGICFDVRAWYCLSQVYHEEALLSSILAQICQETDQSHEINKEDCVQKLYQNLKGRKYLIVLDDLWDIETWNGLKQIFPDDNNGSRILFTTQSHVVASQSKSLPYALPLLSVKESCELLWLKVFNEETCPQELSTISKRVAINCKGLPLAVVLIAGILKMTERNKDSWEQVAKTLISPRNIQEKISEILEVSYNHLPNYLKPCFHYFRTFPKSTTISVSKIIRLWISEGFVHQHNQGKNTLKQEAESYLHDLIDRSLVMIARKSSKGGVEACCIHDTLQEFCSVKLEEERSVMRKAMYGGIVVLYGNFITHKSNLLHIFSRTKDPDVRSLLYSYTPGIVMDSRERDCPSERVAFRDLRSSGRNALSEQVFRYLLSMGRYNLTEQEYMFRRNWQHGHLVYSSILKYKNLRVLDLGNVRVQSSAETSDLVEIARLVHLKYLAVRVRTTEIPSEIGNLRNLETLLLTGAIGMVMLPEAIWKLVSLRDVIMDHCFFSIQLYSQEFFEHSSQLDNLKSISTLCIWHGNVEKFIRRMHGVQKLGCIFSTSWQDHYEASNLFKLLEILCELQSLKMSFRTRAPNPFKFSFPSSMKKLTLSNARISWNQISVIGQLPNLEVLKLLNRAFEGHQWDMRDGEFQKLKFLKLESLDIITWNAFNEHLPCLEQLLLVSCQRLEEIPSCFGEIPTLQLIEMKWCSASARNSVKQILEDQRDLSNDQLKVIVVG</sequence>
<dbReference type="GO" id="GO:0051607">
    <property type="term" value="P:defense response to virus"/>
    <property type="evidence" value="ECO:0007669"/>
    <property type="project" value="UniProtKB-ARBA"/>
</dbReference>
<dbReference type="PANTHER" id="PTHR23155:SF1152">
    <property type="entry name" value="AAA+ ATPASE DOMAIN-CONTAINING PROTEIN"/>
    <property type="match status" value="1"/>
</dbReference>
<keyword evidence="7" id="KW-0677">Repeat</keyword>
<dbReference type="Pfam" id="PF23598">
    <property type="entry name" value="LRR_14"/>
    <property type="match status" value="1"/>
</dbReference>
<dbReference type="PANTHER" id="PTHR23155">
    <property type="entry name" value="DISEASE RESISTANCE PROTEIN RP"/>
    <property type="match status" value="1"/>
</dbReference>
<dbReference type="InterPro" id="IPR036388">
    <property type="entry name" value="WH-like_DNA-bd_sf"/>
</dbReference>
<protein>
    <submittedName>
        <fullName evidence="14">Uncharacterized protein</fullName>
    </submittedName>
</protein>
<dbReference type="FunFam" id="3.40.50.300:FF:001091">
    <property type="entry name" value="Probable disease resistance protein At1g61300"/>
    <property type="match status" value="1"/>
</dbReference>
<dbReference type="Gene3D" id="1.10.10.10">
    <property type="entry name" value="Winged helix-like DNA-binding domain superfamily/Winged helix DNA-binding domain"/>
    <property type="match status" value="1"/>
</dbReference>
<organism evidence="14 15">
    <name type="scientific">Cinchona calisaya</name>
    <dbReference type="NCBI Taxonomy" id="153742"/>
    <lineage>
        <taxon>Eukaryota</taxon>
        <taxon>Viridiplantae</taxon>
        <taxon>Streptophyta</taxon>
        <taxon>Embryophyta</taxon>
        <taxon>Tracheophyta</taxon>
        <taxon>Spermatophyta</taxon>
        <taxon>Magnoliopsida</taxon>
        <taxon>eudicotyledons</taxon>
        <taxon>Gunneridae</taxon>
        <taxon>Pentapetalae</taxon>
        <taxon>asterids</taxon>
        <taxon>lamiids</taxon>
        <taxon>Gentianales</taxon>
        <taxon>Rubiaceae</taxon>
        <taxon>Cinchonoideae</taxon>
        <taxon>Cinchoneae</taxon>
        <taxon>Cinchona</taxon>
    </lineage>
</organism>
<dbReference type="Gene3D" id="3.40.50.300">
    <property type="entry name" value="P-loop containing nucleotide triphosphate hydrolases"/>
    <property type="match status" value="1"/>
</dbReference>
<dbReference type="Proteomes" id="UP001630127">
    <property type="component" value="Unassembled WGS sequence"/>
</dbReference>
<comment type="subcellular location">
    <subcellularLocation>
        <location evidence="2">Cytoplasm</location>
    </subcellularLocation>
</comment>
<evidence type="ECO:0000259" key="12">
    <source>
        <dbReference type="Pfam" id="PF23559"/>
    </source>
</evidence>
<dbReference type="Gene3D" id="1.10.8.430">
    <property type="entry name" value="Helical domain of apoptotic protease-activating factors"/>
    <property type="match status" value="1"/>
</dbReference>
<accession>A0ABD2Z5B0</accession>
<evidence type="ECO:0000256" key="2">
    <source>
        <dbReference type="ARBA" id="ARBA00004496"/>
    </source>
</evidence>
<keyword evidence="6" id="KW-0381">Hypersensitive response</keyword>
<proteinExistence type="inferred from homology"/>
<keyword evidence="9" id="KW-0611">Plant defense</keyword>
<keyword evidence="10" id="KW-0067">ATP-binding</keyword>
<feature type="domain" description="NB-ARC" evidence="11">
    <location>
        <begin position="556"/>
        <end position="725"/>
    </location>
</feature>
<dbReference type="InterPro" id="IPR042197">
    <property type="entry name" value="Apaf_helical"/>
</dbReference>
<dbReference type="PRINTS" id="PR00364">
    <property type="entry name" value="DISEASERSIST"/>
</dbReference>
<evidence type="ECO:0000256" key="8">
    <source>
        <dbReference type="ARBA" id="ARBA00022741"/>
    </source>
</evidence>
<dbReference type="Pfam" id="PF00931">
    <property type="entry name" value="NB-ARC"/>
    <property type="match status" value="1"/>
</dbReference>
<dbReference type="InterPro" id="IPR055414">
    <property type="entry name" value="LRR_R13L4/SHOC2-like"/>
</dbReference>
<feature type="domain" description="Disease resistance R13L4/SHOC-2-like LRR" evidence="13">
    <location>
        <begin position="997"/>
        <end position="1191"/>
    </location>
</feature>
<evidence type="ECO:0000256" key="5">
    <source>
        <dbReference type="ARBA" id="ARBA00022614"/>
    </source>
</evidence>
<name>A0ABD2Z5B0_9GENT</name>
<keyword evidence="4" id="KW-0963">Cytoplasm</keyword>
<comment type="similarity">
    <text evidence="3">Belongs to the disease resistance NB-LRR family.</text>
</comment>
<evidence type="ECO:0000313" key="15">
    <source>
        <dbReference type="Proteomes" id="UP001630127"/>
    </source>
</evidence>
<evidence type="ECO:0000259" key="13">
    <source>
        <dbReference type="Pfam" id="PF23598"/>
    </source>
</evidence>
<dbReference type="Pfam" id="PF23559">
    <property type="entry name" value="WHD_DRP"/>
    <property type="match status" value="1"/>
</dbReference>
<dbReference type="SUPFAM" id="SSF52058">
    <property type="entry name" value="L domain-like"/>
    <property type="match status" value="1"/>
</dbReference>
<comment type="function">
    <text evidence="1">Confers resistance to late blight (Phytophthora infestans) races carrying the avirulence gene Avr1. Resistance proteins guard the plant against pathogens that contain an appropriate avirulence protein via an indirect interaction with this avirulence protein. That triggers a defense system including the hypersensitive response, which restricts the pathogen growth.</text>
</comment>
<evidence type="ECO:0000259" key="11">
    <source>
        <dbReference type="Pfam" id="PF00931"/>
    </source>
</evidence>
<dbReference type="GO" id="GO:0005524">
    <property type="term" value="F:ATP binding"/>
    <property type="evidence" value="ECO:0007669"/>
    <property type="project" value="UniProtKB-KW"/>
</dbReference>
<dbReference type="Gene3D" id="3.80.10.10">
    <property type="entry name" value="Ribonuclease Inhibitor"/>
    <property type="match status" value="1"/>
</dbReference>
<reference evidence="14 15" key="1">
    <citation type="submission" date="2024-11" db="EMBL/GenBank/DDBJ databases">
        <title>A near-complete genome assembly of Cinchona calisaya.</title>
        <authorList>
            <person name="Lian D.C."/>
            <person name="Zhao X.W."/>
            <person name="Wei L."/>
        </authorList>
    </citation>
    <scope>NUCLEOTIDE SEQUENCE [LARGE SCALE GENOMIC DNA]</scope>
    <source>
        <tissue evidence="14">Nenye</tissue>
    </source>
</reference>
<evidence type="ECO:0000313" key="14">
    <source>
        <dbReference type="EMBL" id="KAL3514016.1"/>
    </source>
</evidence>
<gene>
    <name evidence="14" type="ORF">ACH5RR_026733</name>
</gene>
<dbReference type="InterPro" id="IPR044974">
    <property type="entry name" value="Disease_R_plants"/>
</dbReference>
<feature type="domain" description="Disease resistance protein winged helix" evidence="12">
    <location>
        <begin position="807"/>
        <end position="878"/>
    </location>
</feature>
<dbReference type="InterPro" id="IPR058922">
    <property type="entry name" value="WHD_DRP"/>
</dbReference>
<keyword evidence="15" id="KW-1185">Reference proteome</keyword>
<dbReference type="InterPro" id="IPR032675">
    <property type="entry name" value="LRR_dom_sf"/>
</dbReference>